<evidence type="ECO:0000256" key="6">
    <source>
        <dbReference type="ARBA" id="ARBA00022827"/>
    </source>
</evidence>
<evidence type="ECO:0000256" key="10">
    <source>
        <dbReference type="ARBA" id="ARBA00052219"/>
    </source>
</evidence>
<sequence length="409" mass="45632">MARIVLATPRRRKANPAPSMSSTPAPTSAFHKDNPFPARLTENRLLNKPGSHKETRHLVVDIAGSGLTYKVGDSLGVFATNRPSEVEEILHRLGVSGNEMVSPLMLKLAAPIPLREALLGRLALAKPTRKFVELLAAKATDEGDKAKLAVLLAPEGKDQLAGYLEDREYIDLLTEFPSARLAPQELVDQLRKLMPRLYSIASSAKPYPTEVHLTVAIVRYETNHRSRVGVCSTFLADRAALNTTPVPVFVSDSHFGPPEDLTKDIIMVGPGTGIAPFRAFMQERVATGATGRNWVFFGDQHRATDFLYEEEWLKWQGEGRLARLDLAFSRDQILKVYVQDRMRENGAELWAWLQKGAHFYVCGDAKRMAKDVDVALHEVISRHSGMDAAASADYVKQMKKDKRYQRDVY</sequence>
<keyword evidence="7" id="KW-0521">NADP</keyword>
<comment type="catalytic activity">
    <reaction evidence="10">
        <text>hydrogen sulfide + 3 NADP(+) + 3 H2O = sulfite + 3 NADPH + 4 H(+)</text>
        <dbReference type="Rhea" id="RHEA:13801"/>
        <dbReference type="ChEBI" id="CHEBI:15377"/>
        <dbReference type="ChEBI" id="CHEBI:15378"/>
        <dbReference type="ChEBI" id="CHEBI:17359"/>
        <dbReference type="ChEBI" id="CHEBI:29919"/>
        <dbReference type="ChEBI" id="CHEBI:57783"/>
        <dbReference type="ChEBI" id="CHEBI:58349"/>
        <dbReference type="EC" id="1.8.1.2"/>
    </reaction>
</comment>
<dbReference type="EMBL" id="SDHX01000001">
    <property type="protein sequence ID" value="RXK55788.1"/>
    <property type="molecule type" value="Genomic_DNA"/>
</dbReference>
<dbReference type="Gene3D" id="2.40.30.10">
    <property type="entry name" value="Translation factors"/>
    <property type="match status" value="1"/>
</dbReference>
<dbReference type="PANTHER" id="PTHR19384">
    <property type="entry name" value="NITRIC OXIDE SYNTHASE-RELATED"/>
    <property type="match status" value="1"/>
</dbReference>
<evidence type="ECO:0000256" key="5">
    <source>
        <dbReference type="ARBA" id="ARBA00022643"/>
    </source>
</evidence>
<dbReference type="NCBIfam" id="NF004859">
    <property type="entry name" value="PRK06214.1"/>
    <property type="match status" value="1"/>
</dbReference>
<evidence type="ECO:0000256" key="4">
    <source>
        <dbReference type="ARBA" id="ARBA00022630"/>
    </source>
</evidence>
<protein>
    <recommendedName>
        <fullName evidence="3">assimilatory sulfite reductase (NADPH)</fullName>
        <ecNumber evidence="3">1.8.1.2</ecNumber>
    </recommendedName>
</protein>
<gene>
    <name evidence="13" type="ORF">ESB00_07850</name>
</gene>
<dbReference type="InterPro" id="IPR001709">
    <property type="entry name" value="Flavoprot_Pyr_Nucl_cyt_Rdtase"/>
</dbReference>
<dbReference type="SUPFAM" id="SSF52343">
    <property type="entry name" value="Ferredoxin reductase-like, C-terminal NADP-linked domain"/>
    <property type="match status" value="1"/>
</dbReference>
<dbReference type="GO" id="GO:0004783">
    <property type="term" value="F:sulfite reductase (NADPH) activity"/>
    <property type="evidence" value="ECO:0007669"/>
    <property type="project" value="UniProtKB-EC"/>
</dbReference>
<keyword evidence="9" id="KW-0028">Amino-acid biosynthesis</keyword>
<keyword evidence="6" id="KW-0274">FAD</keyword>
<comment type="cofactor">
    <cofactor evidence="1">
        <name>FMN</name>
        <dbReference type="ChEBI" id="CHEBI:58210"/>
    </cofactor>
</comment>
<dbReference type="GO" id="GO:0010181">
    <property type="term" value="F:FMN binding"/>
    <property type="evidence" value="ECO:0007669"/>
    <property type="project" value="TreeGrafter"/>
</dbReference>
<evidence type="ECO:0000313" key="13">
    <source>
        <dbReference type="EMBL" id="RXK55788.1"/>
    </source>
</evidence>
<dbReference type="Gene3D" id="1.20.990.10">
    <property type="entry name" value="NADPH-cytochrome p450 Reductase, Chain A, domain 3"/>
    <property type="match status" value="1"/>
</dbReference>
<dbReference type="RefSeq" id="WP_129047153.1">
    <property type="nucleotide sequence ID" value="NZ_SDHX01000001.1"/>
</dbReference>
<dbReference type="InterPro" id="IPR001433">
    <property type="entry name" value="OxRdtase_FAD/NAD-bd"/>
</dbReference>
<dbReference type="Pfam" id="PF00667">
    <property type="entry name" value="FAD_binding_1"/>
    <property type="match status" value="1"/>
</dbReference>
<dbReference type="Pfam" id="PF00175">
    <property type="entry name" value="NAD_binding_1"/>
    <property type="match status" value="1"/>
</dbReference>
<name>A0A4Q1C9Y3_9BACT</name>
<dbReference type="CDD" id="cd06199">
    <property type="entry name" value="SiR"/>
    <property type="match status" value="1"/>
</dbReference>
<dbReference type="GO" id="GO:0005829">
    <property type="term" value="C:cytosol"/>
    <property type="evidence" value="ECO:0007669"/>
    <property type="project" value="TreeGrafter"/>
</dbReference>
<feature type="region of interest" description="Disordered" evidence="11">
    <location>
        <begin position="1"/>
        <end position="36"/>
    </location>
</feature>
<feature type="domain" description="FAD-binding FR-type" evidence="12">
    <location>
        <begin position="33"/>
        <end position="258"/>
    </location>
</feature>
<evidence type="ECO:0000256" key="2">
    <source>
        <dbReference type="ARBA" id="ARBA00001974"/>
    </source>
</evidence>
<dbReference type="OrthoDB" id="9789468at2"/>
<evidence type="ECO:0000256" key="7">
    <source>
        <dbReference type="ARBA" id="ARBA00022857"/>
    </source>
</evidence>
<dbReference type="PROSITE" id="PS51384">
    <property type="entry name" value="FAD_FR"/>
    <property type="match status" value="1"/>
</dbReference>
<dbReference type="FunFam" id="3.40.50.80:FF:000001">
    <property type="entry name" value="NADPH--cytochrome P450 reductase 1"/>
    <property type="match status" value="1"/>
</dbReference>
<evidence type="ECO:0000256" key="1">
    <source>
        <dbReference type="ARBA" id="ARBA00001917"/>
    </source>
</evidence>
<keyword evidence="4" id="KW-0285">Flavoprotein</keyword>
<keyword evidence="14" id="KW-1185">Reference proteome</keyword>
<comment type="caution">
    <text evidence="13">The sequence shown here is derived from an EMBL/GenBank/DDBJ whole genome shotgun (WGS) entry which is preliminary data.</text>
</comment>
<reference evidence="13 14" key="1">
    <citation type="submission" date="2019-01" db="EMBL/GenBank/DDBJ databases">
        <title>Lacunisphaera sp. strain TWA-58.</title>
        <authorList>
            <person name="Chen W.-M."/>
        </authorList>
    </citation>
    <scope>NUCLEOTIDE SEQUENCE [LARGE SCALE GENOMIC DNA]</scope>
    <source>
        <strain evidence="13 14">TWA-58</strain>
    </source>
</reference>
<evidence type="ECO:0000313" key="14">
    <source>
        <dbReference type="Proteomes" id="UP000290218"/>
    </source>
</evidence>
<dbReference type="InterPro" id="IPR039261">
    <property type="entry name" value="FNR_nucleotide-bd"/>
</dbReference>
<feature type="compositionally biased region" description="Low complexity" evidence="11">
    <location>
        <begin position="15"/>
        <end position="29"/>
    </location>
</feature>
<accession>A0A4Q1C9Y3</accession>
<dbReference type="InterPro" id="IPR003097">
    <property type="entry name" value="CysJ-like_FAD-binding"/>
</dbReference>
<dbReference type="SUPFAM" id="SSF63380">
    <property type="entry name" value="Riboflavin synthase domain-like"/>
    <property type="match status" value="1"/>
</dbReference>
<dbReference type="InterPro" id="IPR017938">
    <property type="entry name" value="Riboflavin_synthase-like_b-brl"/>
</dbReference>
<dbReference type="PRINTS" id="PR00371">
    <property type="entry name" value="FPNCR"/>
</dbReference>
<dbReference type="PANTHER" id="PTHR19384:SF128">
    <property type="entry name" value="NADPH OXIDOREDUCTASE A"/>
    <property type="match status" value="1"/>
</dbReference>
<evidence type="ECO:0000259" key="12">
    <source>
        <dbReference type="PROSITE" id="PS51384"/>
    </source>
</evidence>
<dbReference type="AlphaFoldDB" id="A0A4Q1C9Y3"/>
<dbReference type="Gene3D" id="3.40.50.80">
    <property type="entry name" value="Nucleotide-binding domain of ferredoxin-NADP reductase (FNR) module"/>
    <property type="match status" value="1"/>
</dbReference>
<dbReference type="InterPro" id="IPR017927">
    <property type="entry name" value="FAD-bd_FR_type"/>
</dbReference>
<dbReference type="Proteomes" id="UP000290218">
    <property type="component" value="Unassembled WGS sequence"/>
</dbReference>
<dbReference type="GO" id="GO:0019344">
    <property type="term" value="P:cysteine biosynthetic process"/>
    <property type="evidence" value="ECO:0007669"/>
    <property type="project" value="UniProtKB-KW"/>
</dbReference>
<evidence type="ECO:0000256" key="9">
    <source>
        <dbReference type="ARBA" id="ARBA00023192"/>
    </source>
</evidence>
<dbReference type="InterPro" id="IPR023173">
    <property type="entry name" value="NADPH_Cyt_P450_Rdtase_alpha"/>
</dbReference>
<evidence type="ECO:0000256" key="8">
    <source>
        <dbReference type="ARBA" id="ARBA00023002"/>
    </source>
</evidence>
<keyword evidence="9" id="KW-0198">Cysteine biosynthesis</keyword>
<evidence type="ECO:0000256" key="11">
    <source>
        <dbReference type="SAM" id="MobiDB-lite"/>
    </source>
</evidence>
<evidence type="ECO:0000256" key="3">
    <source>
        <dbReference type="ARBA" id="ARBA00012604"/>
    </source>
</evidence>
<keyword evidence="8 13" id="KW-0560">Oxidoreductase</keyword>
<organism evidence="13 14">
    <name type="scientific">Oleiharenicola lentus</name>
    <dbReference type="NCBI Taxonomy" id="2508720"/>
    <lineage>
        <taxon>Bacteria</taxon>
        <taxon>Pseudomonadati</taxon>
        <taxon>Verrucomicrobiota</taxon>
        <taxon>Opitutia</taxon>
        <taxon>Opitutales</taxon>
        <taxon>Opitutaceae</taxon>
        <taxon>Oleiharenicola</taxon>
    </lineage>
</organism>
<comment type="cofactor">
    <cofactor evidence="2">
        <name>FAD</name>
        <dbReference type="ChEBI" id="CHEBI:57692"/>
    </cofactor>
</comment>
<keyword evidence="5" id="KW-0288">FMN</keyword>
<dbReference type="GO" id="GO:0050660">
    <property type="term" value="F:flavin adenine dinucleotide binding"/>
    <property type="evidence" value="ECO:0007669"/>
    <property type="project" value="TreeGrafter"/>
</dbReference>
<dbReference type="EC" id="1.8.1.2" evidence="3"/>
<proteinExistence type="predicted"/>